<dbReference type="Gene3D" id="1.20.1250.20">
    <property type="entry name" value="MFS general substrate transporter like domains"/>
    <property type="match status" value="2"/>
</dbReference>
<keyword evidence="3 5" id="KW-1133">Transmembrane helix</keyword>
<keyword evidence="8" id="KW-1185">Reference proteome</keyword>
<dbReference type="Proteomes" id="UP000242913">
    <property type="component" value="Unassembled WGS sequence"/>
</dbReference>
<feature type="transmembrane region" description="Helical" evidence="5">
    <location>
        <begin position="437"/>
        <end position="454"/>
    </location>
</feature>
<evidence type="ECO:0000313" key="8">
    <source>
        <dbReference type="Proteomes" id="UP000242913"/>
    </source>
</evidence>
<dbReference type="OrthoDB" id="2985014at2759"/>
<feature type="domain" description="Major facilitator superfamily (MFS) profile" evidence="6">
    <location>
        <begin position="28"/>
        <end position="490"/>
    </location>
</feature>
<dbReference type="GO" id="GO:0022857">
    <property type="term" value="F:transmembrane transporter activity"/>
    <property type="evidence" value="ECO:0007669"/>
    <property type="project" value="InterPro"/>
</dbReference>
<evidence type="ECO:0000259" key="6">
    <source>
        <dbReference type="PROSITE" id="PS50850"/>
    </source>
</evidence>
<dbReference type="GO" id="GO:0006820">
    <property type="term" value="P:monoatomic anion transport"/>
    <property type="evidence" value="ECO:0007669"/>
    <property type="project" value="TreeGrafter"/>
</dbReference>
<keyword evidence="4 5" id="KW-0472">Membrane</keyword>
<evidence type="ECO:0000256" key="3">
    <source>
        <dbReference type="ARBA" id="ARBA00022989"/>
    </source>
</evidence>
<protein>
    <recommendedName>
        <fullName evidence="6">Major facilitator superfamily (MFS) profile domain-containing protein</fullName>
    </recommendedName>
</protein>
<sequence>MDNGKCVANMNSTNSFPLWSLRSIRLRITVLLAIALCVEGLMRTNMNMAMVCMVNLTAVMQFEQSFNAQKPEESLVNRNYTTLPNPCVKISERKRSYNGDLLWTSQEQSWIFAAFYVGSLVVIFPGSYLCDWIGPAHTVQSGAIINIIGSMITPYISLKIGVTGVIVIRFLMGCGQGVLTPCMNVLIAHWFPLSEKSTAVALATTGNQLSIIFAMFITAELCQISLFGGWPAAFYLYSLLGIGLCFGWFRVVKDVPTRVKHITDAELTYITGSAHGRGQKRVIPLNVPWREILSSTAVWSTALSSFSQSFVVVGIVTYLPLYYRTILNMDLTSNGVLSALPFICQLVTKLAFAGLADKAKEGRFSPNQVTKTCNLFASLGGACCFVALLFFDCNHRNKAVFLICLTMGILSGFVPGYNTSIVCIAPKYTSSVASFCRLWGTVGSISSPYIIGMITSKNVISEWRTVFIIMTCILTLTGAIFQLFGTVNEQEWARDASSISILSYMNSLNEKETDKTLKLELEKGV</sequence>
<dbReference type="Pfam" id="PF07690">
    <property type="entry name" value="MFS_1"/>
    <property type="match status" value="1"/>
</dbReference>
<evidence type="ECO:0000256" key="2">
    <source>
        <dbReference type="ARBA" id="ARBA00022692"/>
    </source>
</evidence>
<feature type="transmembrane region" description="Helical" evidence="5">
    <location>
        <begin position="170"/>
        <end position="191"/>
    </location>
</feature>
<dbReference type="InterPro" id="IPR050382">
    <property type="entry name" value="MFS_Na/Anion_cotransporter"/>
</dbReference>
<dbReference type="FunFam" id="1.20.1250.20:FF:000532">
    <property type="entry name" value="SLC (SoLute Carrier) homolog"/>
    <property type="match status" value="1"/>
</dbReference>
<feature type="transmembrane region" description="Helical" evidence="5">
    <location>
        <begin position="375"/>
        <end position="392"/>
    </location>
</feature>
<gene>
    <name evidence="7" type="ORF">X798_05637</name>
</gene>
<feature type="transmembrane region" description="Helical" evidence="5">
    <location>
        <begin position="229"/>
        <end position="249"/>
    </location>
</feature>
<evidence type="ECO:0000313" key="7">
    <source>
        <dbReference type="EMBL" id="OZC07327.1"/>
    </source>
</evidence>
<keyword evidence="2 5" id="KW-0812">Transmembrane</keyword>
<dbReference type="InterPro" id="IPR036259">
    <property type="entry name" value="MFS_trans_sf"/>
</dbReference>
<dbReference type="GO" id="GO:0016020">
    <property type="term" value="C:membrane"/>
    <property type="evidence" value="ECO:0007669"/>
    <property type="project" value="UniProtKB-SubCell"/>
</dbReference>
<evidence type="ECO:0000256" key="4">
    <source>
        <dbReference type="ARBA" id="ARBA00023136"/>
    </source>
</evidence>
<dbReference type="PANTHER" id="PTHR11662">
    <property type="entry name" value="SOLUTE CARRIER FAMILY 17"/>
    <property type="match status" value="1"/>
</dbReference>
<accession>A0A238BPL6</accession>
<evidence type="ECO:0000256" key="1">
    <source>
        <dbReference type="ARBA" id="ARBA00004141"/>
    </source>
</evidence>
<proteinExistence type="predicted"/>
<reference evidence="7 8" key="1">
    <citation type="submission" date="2015-12" db="EMBL/GenBank/DDBJ databases">
        <title>Draft genome of the nematode, Onchocerca flexuosa.</title>
        <authorList>
            <person name="Mitreva M."/>
        </authorList>
    </citation>
    <scope>NUCLEOTIDE SEQUENCE [LARGE SCALE GENOMIC DNA]</scope>
    <source>
        <strain evidence="7">Red Deer</strain>
    </source>
</reference>
<dbReference type="InterPro" id="IPR020846">
    <property type="entry name" value="MFS_dom"/>
</dbReference>
<dbReference type="PANTHER" id="PTHR11662:SF72">
    <property type="entry name" value="MAJOR FACILITATOR SUPERFAMILY (MFS) PROFILE DOMAIN-CONTAINING PROTEIN"/>
    <property type="match status" value="1"/>
</dbReference>
<feature type="transmembrane region" description="Helical" evidence="5">
    <location>
        <begin position="110"/>
        <end position="129"/>
    </location>
</feature>
<comment type="subcellular location">
    <subcellularLocation>
        <location evidence="1">Membrane</location>
        <topology evidence="1">Multi-pass membrane protein</topology>
    </subcellularLocation>
</comment>
<feature type="transmembrane region" description="Helical" evidence="5">
    <location>
        <begin position="141"/>
        <end position="158"/>
    </location>
</feature>
<dbReference type="InterPro" id="IPR011701">
    <property type="entry name" value="MFS"/>
</dbReference>
<feature type="transmembrane region" description="Helical" evidence="5">
    <location>
        <begin position="197"/>
        <end position="217"/>
    </location>
</feature>
<organism evidence="7 8">
    <name type="scientific">Onchocerca flexuosa</name>
    <dbReference type="NCBI Taxonomy" id="387005"/>
    <lineage>
        <taxon>Eukaryota</taxon>
        <taxon>Metazoa</taxon>
        <taxon>Ecdysozoa</taxon>
        <taxon>Nematoda</taxon>
        <taxon>Chromadorea</taxon>
        <taxon>Rhabditida</taxon>
        <taxon>Spirurina</taxon>
        <taxon>Spiruromorpha</taxon>
        <taxon>Filarioidea</taxon>
        <taxon>Onchocercidae</taxon>
        <taxon>Onchocerca</taxon>
    </lineage>
</organism>
<feature type="transmembrane region" description="Helical" evidence="5">
    <location>
        <begin position="399"/>
        <end position="417"/>
    </location>
</feature>
<feature type="transmembrane region" description="Helical" evidence="5">
    <location>
        <begin position="24"/>
        <end position="42"/>
    </location>
</feature>
<feature type="transmembrane region" description="Helical" evidence="5">
    <location>
        <begin position="297"/>
        <end position="323"/>
    </location>
</feature>
<dbReference type="EMBL" id="KZ270034">
    <property type="protein sequence ID" value="OZC07327.1"/>
    <property type="molecule type" value="Genomic_DNA"/>
</dbReference>
<name>A0A238BPL6_9BILA</name>
<feature type="transmembrane region" description="Helical" evidence="5">
    <location>
        <begin position="466"/>
        <end position="484"/>
    </location>
</feature>
<dbReference type="AlphaFoldDB" id="A0A238BPL6"/>
<dbReference type="PROSITE" id="PS50850">
    <property type="entry name" value="MFS"/>
    <property type="match status" value="1"/>
</dbReference>
<evidence type="ECO:0000256" key="5">
    <source>
        <dbReference type="SAM" id="Phobius"/>
    </source>
</evidence>
<dbReference type="SUPFAM" id="SSF103473">
    <property type="entry name" value="MFS general substrate transporter"/>
    <property type="match status" value="1"/>
</dbReference>